<evidence type="ECO:0000256" key="6">
    <source>
        <dbReference type="ARBA" id="ARBA00022741"/>
    </source>
</evidence>
<dbReference type="EC" id="6.1.1.14" evidence="11"/>
<evidence type="ECO:0000256" key="4">
    <source>
        <dbReference type="ARBA" id="ARBA00022490"/>
    </source>
</evidence>
<evidence type="ECO:0000256" key="9">
    <source>
        <dbReference type="ARBA" id="ARBA00023146"/>
    </source>
</evidence>
<dbReference type="SUPFAM" id="SSF109604">
    <property type="entry name" value="HD-domain/PDEase-like"/>
    <property type="match status" value="1"/>
</dbReference>
<evidence type="ECO:0000256" key="2">
    <source>
        <dbReference type="ARBA" id="ARBA00008226"/>
    </source>
</evidence>
<dbReference type="NCBIfam" id="TIGR00211">
    <property type="entry name" value="glyS"/>
    <property type="match status" value="1"/>
</dbReference>
<evidence type="ECO:0000256" key="7">
    <source>
        <dbReference type="ARBA" id="ARBA00022840"/>
    </source>
</evidence>
<evidence type="ECO:0000256" key="1">
    <source>
        <dbReference type="ARBA" id="ARBA00004496"/>
    </source>
</evidence>
<comment type="catalytic activity">
    <reaction evidence="10 11">
        <text>tRNA(Gly) + glycine + ATP = glycyl-tRNA(Gly) + AMP + diphosphate</text>
        <dbReference type="Rhea" id="RHEA:16013"/>
        <dbReference type="Rhea" id="RHEA-COMP:9664"/>
        <dbReference type="Rhea" id="RHEA-COMP:9683"/>
        <dbReference type="ChEBI" id="CHEBI:30616"/>
        <dbReference type="ChEBI" id="CHEBI:33019"/>
        <dbReference type="ChEBI" id="CHEBI:57305"/>
        <dbReference type="ChEBI" id="CHEBI:78442"/>
        <dbReference type="ChEBI" id="CHEBI:78522"/>
        <dbReference type="ChEBI" id="CHEBI:456215"/>
        <dbReference type="EC" id="6.1.1.14"/>
    </reaction>
</comment>
<dbReference type="PANTHER" id="PTHR30075:SF2">
    <property type="entry name" value="GLYCINE--TRNA LIGASE, CHLOROPLASTIC_MITOCHONDRIAL 2"/>
    <property type="match status" value="1"/>
</dbReference>
<gene>
    <name evidence="11 13" type="primary">glyS</name>
    <name evidence="13" type="ORF">AB5I84_00505</name>
</gene>
<dbReference type="EMBL" id="JBGCUO010000001">
    <property type="protein sequence ID" value="MEY1660623.1"/>
    <property type="molecule type" value="Genomic_DNA"/>
</dbReference>
<dbReference type="SMART" id="SM00836">
    <property type="entry name" value="DALR_1"/>
    <property type="match status" value="1"/>
</dbReference>
<evidence type="ECO:0000256" key="10">
    <source>
        <dbReference type="ARBA" id="ARBA00047937"/>
    </source>
</evidence>
<protein>
    <recommendedName>
        <fullName evidence="11">Glycine--tRNA ligase beta subunit</fullName>
        <ecNumber evidence="11">6.1.1.14</ecNumber>
    </recommendedName>
    <alternativeName>
        <fullName evidence="11">Glycyl-tRNA synthetase beta subunit</fullName>
        <shortName evidence="11">GlyRS</shortName>
    </alternativeName>
</protein>
<dbReference type="GO" id="GO:0004820">
    <property type="term" value="F:glycine-tRNA ligase activity"/>
    <property type="evidence" value="ECO:0007669"/>
    <property type="project" value="UniProtKB-EC"/>
</dbReference>
<keyword evidence="5 11" id="KW-0436">Ligase</keyword>
<dbReference type="HAMAP" id="MF_00255">
    <property type="entry name" value="Gly_tRNA_synth_beta"/>
    <property type="match status" value="1"/>
</dbReference>
<dbReference type="PROSITE" id="PS50861">
    <property type="entry name" value="AA_TRNA_LIGASE_II_GLYAB"/>
    <property type="match status" value="1"/>
</dbReference>
<dbReference type="InterPro" id="IPR006194">
    <property type="entry name" value="Gly-tRNA-synth_heterodimer"/>
</dbReference>
<dbReference type="PRINTS" id="PR01045">
    <property type="entry name" value="TRNASYNTHGB"/>
</dbReference>
<dbReference type="PANTHER" id="PTHR30075">
    <property type="entry name" value="GLYCYL-TRNA SYNTHETASE"/>
    <property type="match status" value="1"/>
</dbReference>
<organism evidence="13 14">
    <name type="scientific">Isoalcanivorax beigongshangi</name>
    <dbReference type="NCBI Taxonomy" id="3238810"/>
    <lineage>
        <taxon>Bacteria</taxon>
        <taxon>Pseudomonadati</taxon>
        <taxon>Pseudomonadota</taxon>
        <taxon>Gammaproteobacteria</taxon>
        <taxon>Oceanospirillales</taxon>
        <taxon>Alcanivoracaceae</taxon>
        <taxon>Isoalcanivorax</taxon>
    </lineage>
</organism>
<keyword evidence="7 11" id="KW-0067">ATP-binding</keyword>
<comment type="similarity">
    <text evidence="2 11">Belongs to the class-II aminoacyl-tRNA synthetase family.</text>
</comment>
<evidence type="ECO:0000313" key="13">
    <source>
        <dbReference type="EMBL" id="MEY1660623.1"/>
    </source>
</evidence>
<comment type="subunit">
    <text evidence="3 11">Tetramer of two alpha and two beta subunits.</text>
</comment>
<dbReference type="InterPro" id="IPR008909">
    <property type="entry name" value="DALR_anticod-bd"/>
</dbReference>
<keyword evidence="6 11" id="KW-0547">Nucleotide-binding</keyword>
<evidence type="ECO:0000256" key="11">
    <source>
        <dbReference type="HAMAP-Rule" id="MF_00255"/>
    </source>
</evidence>
<evidence type="ECO:0000313" key="14">
    <source>
        <dbReference type="Proteomes" id="UP001562065"/>
    </source>
</evidence>
<comment type="caution">
    <text evidence="13">The sequence shown here is derived from an EMBL/GenBank/DDBJ whole genome shotgun (WGS) entry which is preliminary data.</text>
</comment>
<evidence type="ECO:0000256" key="3">
    <source>
        <dbReference type="ARBA" id="ARBA00011209"/>
    </source>
</evidence>
<comment type="subcellular location">
    <subcellularLocation>
        <location evidence="1 11">Cytoplasm</location>
    </subcellularLocation>
</comment>
<keyword evidence="4 11" id="KW-0963">Cytoplasm</keyword>
<dbReference type="Pfam" id="PF02092">
    <property type="entry name" value="tRNA_synt_2f"/>
    <property type="match status" value="1"/>
</dbReference>
<reference evidence="13 14" key="1">
    <citation type="submission" date="2024-07" db="EMBL/GenBank/DDBJ databases">
        <authorList>
            <person name="Ren Q."/>
        </authorList>
    </citation>
    <scope>NUCLEOTIDE SEQUENCE [LARGE SCALE GENOMIC DNA]</scope>
    <source>
        <strain evidence="13 14">REN37</strain>
    </source>
</reference>
<name>A0ABV4ACN8_9GAMM</name>
<dbReference type="InterPro" id="IPR015944">
    <property type="entry name" value="Gly-tRNA-synth_bsu"/>
</dbReference>
<keyword evidence="8 11" id="KW-0648">Protein biosynthesis</keyword>
<feature type="domain" description="DALR anticodon binding" evidence="12">
    <location>
        <begin position="591"/>
        <end position="694"/>
    </location>
</feature>
<evidence type="ECO:0000256" key="8">
    <source>
        <dbReference type="ARBA" id="ARBA00022917"/>
    </source>
</evidence>
<dbReference type="RefSeq" id="WP_369453870.1">
    <property type="nucleotide sequence ID" value="NZ_JBGCUO010000001.1"/>
</dbReference>
<dbReference type="Pfam" id="PF05746">
    <property type="entry name" value="DALR_1"/>
    <property type="match status" value="1"/>
</dbReference>
<proteinExistence type="inferred from homology"/>
<accession>A0ABV4ACN8</accession>
<evidence type="ECO:0000256" key="5">
    <source>
        <dbReference type="ARBA" id="ARBA00022598"/>
    </source>
</evidence>
<keyword evidence="9 11" id="KW-0030">Aminoacyl-tRNA synthetase</keyword>
<dbReference type="Proteomes" id="UP001562065">
    <property type="component" value="Unassembled WGS sequence"/>
</dbReference>
<sequence length="696" mass="76013">MSAAEHAVRRADLLIELGTEELPPKSLQALSQAFADEVVRQLDEAQLAHGAVKVFAAPRRLAFRIEALETRQADRTLERRGPAVAAAFGADGTPTKAAQGFAASVGLSVDQLSRVETDKGAWLVAQIQETGRPLVELLPAFLAQSVQRLPIPKRMRWGARKVQFVRPVHWLVALLDDEVLPLSLLELDAGRNTYGHRFHAPQALALAHARDYEQALQQHGKVVADFNTRRDQIRSAAIQAGKDAGGSAVIDDELLDEVTALVEWPVPLVGRFDEEFLRVPQEALITTMQENQKYFPVVDANGRLMNAFITISNLDSTDKAQVIAGNEKVVRPRLADAAFFYDNDCAKRLDQHAEPLQNVVFQQQLGTLADKCQRIASLAAVIAQDIGGDAALAAEAGRLCKADLASEMVYEFDTMQGTMGYYLARHEGRPDELAEALREQYLPRFAGDMLPATRTGQAVALADKLDTLVGIFGIGQKPTGDKDPYALRRAALGILRIIIECELPLDIEALVEQAITGFGDRIDAAAGREALEFLFGRYRAFYHDRGIDTPVILAVLAVRPVRPLDFDRRVKAVAAFRNRPEAAALAAANKRVANILSKLDTAPGDEIDGALLVDDAENDLANAVVDAYAEGEPLIDAGDYAALLALLANLRDPVDRFFDQVMVMADDAALRENRLALLSFLRDLFLNVADISELGS</sequence>
<evidence type="ECO:0000259" key="12">
    <source>
        <dbReference type="SMART" id="SM00836"/>
    </source>
</evidence>
<keyword evidence="14" id="KW-1185">Reference proteome</keyword>